<reference evidence="2" key="2">
    <citation type="submission" date="2020-09" db="EMBL/GenBank/DDBJ databases">
        <authorList>
            <person name="Yu Y."/>
        </authorList>
    </citation>
    <scope>NUCLEOTIDE SEQUENCE</scope>
    <source>
        <strain evidence="2">KCTC 49039</strain>
    </source>
</reference>
<name>A0A927G9R5_9MICO</name>
<evidence type="ECO:0000313" key="2">
    <source>
        <dbReference type="EMBL" id="MBD8079396.1"/>
    </source>
</evidence>
<dbReference type="PANTHER" id="PTHR40469">
    <property type="entry name" value="SECRETED GLYCOSYL HYDROLASE"/>
    <property type="match status" value="1"/>
</dbReference>
<dbReference type="RefSeq" id="WP_191828982.1">
    <property type="nucleotide sequence ID" value="NZ_JACYHB010000007.1"/>
</dbReference>
<gene>
    <name evidence="2" type="ORF">IF651_10065</name>
</gene>
<dbReference type="PANTHER" id="PTHR40469:SF2">
    <property type="entry name" value="GALACTOSE-BINDING DOMAIN-LIKE SUPERFAMILY PROTEIN"/>
    <property type="match status" value="1"/>
</dbReference>
<dbReference type="EMBL" id="JACYHB010000007">
    <property type="protein sequence ID" value="MBD8079396.1"/>
    <property type="molecule type" value="Genomic_DNA"/>
</dbReference>
<dbReference type="AlphaFoldDB" id="A0A927G9R5"/>
<dbReference type="Gene3D" id="3.40.50.880">
    <property type="match status" value="1"/>
</dbReference>
<accession>A0A927G9R5</accession>
<protein>
    <submittedName>
        <fullName evidence="2">ThuA domain-containing protein</fullName>
    </submittedName>
</protein>
<evidence type="ECO:0000259" key="1">
    <source>
        <dbReference type="Pfam" id="PF06283"/>
    </source>
</evidence>
<evidence type="ECO:0000313" key="3">
    <source>
        <dbReference type="Proteomes" id="UP000610846"/>
    </source>
</evidence>
<proteinExistence type="predicted"/>
<organism evidence="2 3">
    <name type="scientific">Cellulosimicrobium arenosum</name>
    <dbReference type="NCBI Taxonomy" id="2708133"/>
    <lineage>
        <taxon>Bacteria</taxon>
        <taxon>Bacillati</taxon>
        <taxon>Actinomycetota</taxon>
        <taxon>Actinomycetes</taxon>
        <taxon>Micrococcales</taxon>
        <taxon>Promicromonosporaceae</taxon>
        <taxon>Cellulosimicrobium</taxon>
    </lineage>
</organism>
<dbReference type="SUPFAM" id="SSF52317">
    <property type="entry name" value="Class I glutamine amidotransferase-like"/>
    <property type="match status" value="1"/>
</dbReference>
<dbReference type="InterPro" id="IPR029010">
    <property type="entry name" value="ThuA-like"/>
</dbReference>
<sequence>MTSASRALVLAGRGRYEDPWHDHAATSHVVALLLAEEALDVQVRGTVPGAFADLRAFDLVVVNAGRGRPDPAFDGDDAAWAPAHAAVRAYAADGGALLGLHQAANTFADDPHWPDLLGGRWVPGTSWHPPQDVATFTAAGDHPVTDGLGPVVADDERYLDLVVDPGSRVLLTAHHDGSDHPVAWVSGGARAVYDGLGHGVESYGSASRRELLRREVDWLLAR</sequence>
<dbReference type="InterPro" id="IPR029062">
    <property type="entry name" value="Class_I_gatase-like"/>
</dbReference>
<dbReference type="Proteomes" id="UP000610846">
    <property type="component" value="Unassembled WGS sequence"/>
</dbReference>
<comment type="caution">
    <text evidence="2">The sequence shown here is derived from an EMBL/GenBank/DDBJ whole genome shotgun (WGS) entry which is preliminary data.</text>
</comment>
<keyword evidence="3" id="KW-1185">Reference proteome</keyword>
<dbReference type="Pfam" id="PF06283">
    <property type="entry name" value="ThuA"/>
    <property type="match status" value="1"/>
</dbReference>
<feature type="domain" description="ThuA-like" evidence="1">
    <location>
        <begin position="21"/>
        <end position="218"/>
    </location>
</feature>
<reference evidence="2" key="1">
    <citation type="journal article" date="2018" name="Curr. Microbiol.">
        <title>Cellulosimicrobium arenosum sp. nov., Isolated from Marine Sediment Sand.</title>
        <authorList>
            <person name="Oh M."/>
            <person name="Kim J.H."/>
            <person name="Yoon J.H."/>
            <person name="Schumann P."/>
            <person name="Kim W."/>
        </authorList>
    </citation>
    <scope>NUCLEOTIDE SEQUENCE</scope>
    <source>
        <strain evidence="2">KCTC 49039</strain>
    </source>
</reference>